<protein>
    <submittedName>
        <fullName evidence="1">Uncharacterized protein</fullName>
    </submittedName>
</protein>
<organism evidence="1">
    <name type="scientific">Graphocephala atropunctata</name>
    <dbReference type="NCBI Taxonomy" id="36148"/>
    <lineage>
        <taxon>Eukaryota</taxon>
        <taxon>Metazoa</taxon>
        <taxon>Ecdysozoa</taxon>
        <taxon>Arthropoda</taxon>
        <taxon>Hexapoda</taxon>
        <taxon>Insecta</taxon>
        <taxon>Pterygota</taxon>
        <taxon>Neoptera</taxon>
        <taxon>Paraneoptera</taxon>
        <taxon>Hemiptera</taxon>
        <taxon>Auchenorrhyncha</taxon>
        <taxon>Membracoidea</taxon>
        <taxon>Cicadellidae</taxon>
        <taxon>Cicadellinae</taxon>
        <taxon>Cicadellini</taxon>
        <taxon>Graphocephala</taxon>
    </lineage>
</organism>
<dbReference type="AlphaFoldDB" id="A0A1B6LHP1"/>
<proteinExistence type="predicted"/>
<sequence length="99" mass="11049">MVLVDNFTQNRGGVSLCGRPSSLTHQQSGLLAVPVQVHHKPRHFTAKEAELVNTTLSTLLKMVKKGLYRFSTLKSLDHSNTESCPISSQKSFKHVNYLQ</sequence>
<dbReference type="EMBL" id="GEBQ01016809">
    <property type="protein sequence ID" value="JAT23168.1"/>
    <property type="molecule type" value="Transcribed_RNA"/>
</dbReference>
<name>A0A1B6LHP1_9HEMI</name>
<gene>
    <name evidence="1" type="ORF">g.1079</name>
</gene>
<accession>A0A1B6LHP1</accession>
<reference evidence="1" key="1">
    <citation type="submission" date="2015-11" db="EMBL/GenBank/DDBJ databases">
        <title>De novo transcriptome assembly of four potential Pierce s Disease insect vectors from Arizona vineyards.</title>
        <authorList>
            <person name="Tassone E.E."/>
        </authorList>
    </citation>
    <scope>NUCLEOTIDE SEQUENCE</scope>
</reference>
<evidence type="ECO:0000313" key="1">
    <source>
        <dbReference type="EMBL" id="JAT23168.1"/>
    </source>
</evidence>